<proteinExistence type="predicted"/>
<organism evidence="2 3">
    <name type="scientific">Neotamlana sedimentorum</name>
    <dbReference type="NCBI Taxonomy" id="1435349"/>
    <lineage>
        <taxon>Bacteria</taxon>
        <taxon>Pseudomonadati</taxon>
        <taxon>Bacteroidota</taxon>
        <taxon>Flavobacteriia</taxon>
        <taxon>Flavobacteriales</taxon>
        <taxon>Flavobacteriaceae</taxon>
        <taxon>Neotamlana</taxon>
    </lineage>
</organism>
<accession>A0A0D7W6V6</accession>
<keyword evidence="3" id="KW-1185">Reference proteome</keyword>
<keyword evidence="1" id="KW-1133">Transmembrane helix</keyword>
<evidence type="ECO:0000313" key="3">
    <source>
        <dbReference type="Proteomes" id="UP000032578"/>
    </source>
</evidence>
<gene>
    <name evidence="2" type="ORF">PW52_13210</name>
</gene>
<evidence type="ECO:0000256" key="1">
    <source>
        <dbReference type="SAM" id="Phobius"/>
    </source>
</evidence>
<keyword evidence="1" id="KW-0472">Membrane</keyword>
<dbReference type="Proteomes" id="UP000032578">
    <property type="component" value="Unassembled WGS sequence"/>
</dbReference>
<feature type="transmembrane region" description="Helical" evidence="1">
    <location>
        <begin position="12"/>
        <end position="32"/>
    </location>
</feature>
<dbReference type="PATRIC" id="fig|1435349.4.peg.664"/>
<keyword evidence="1" id="KW-0812">Transmembrane</keyword>
<evidence type="ECO:0000313" key="2">
    <source>
        <dbReference type="EMBL" id="KJD34865.1"/>
    </source>
</evidence>
<dbReference type="OrthoDB" id="933657at2"/>
<sequence length="240" mass="27494">MSKKAKKTFKIVVGVIVFLTLPSLLFFGFLFFKYNEDLPSGKQGEQADALATKMLETLNYDAYTNTDYIEWTFKKRHHYNWHKKNNICDVFWGNNKVILNFNNLSKSRAFTNNLPQTGDNAAKLIKKATMLFNNDSFWLVAPFKVFDTGVERRLVKTDTNGDALLVSYTSGGSTPRDSYLWIFDENGKPKAFKIWASILPIKGLEASWTHWKTTETGAELPTFHKLLVLGLELDNIRAFN</sequence>
<dbReference type="RefSeq" id="WP_044633441.1">
    <property type="nucleotide sequence ID" value="NZ_JTDW01000011.1"/>
</dbReference>
<name>A0A0D7W6V6_9FLAO</name>
<protein>
    <submittedName>
        <fullName evidence="2">Uncharacterized protein</fullName>
    </submittedName>
</protein>
<dbReference type="AlphaFoldDB" id="A0A0D7W6V6"/>
<comment type="caution">
    <text evidence="2">The sequence shown here is derived from an EMBL/GenBank/DDBJ whole genome shotgun (WGS) entry which is preliminary data.</text>
</comment>
<dbReference type="STRING" id="1435349.PW52_13210"/>
<dbReference type="EMBL" id="JTDW01000011">
    <property type="protein sequence ID" value="KJD34865.1"/>
    <property type="molecule type" value="Genomic_DNA"/>
</dbReference>
<reference evidence="2 3" key="1">
    <citation type="submission" date="2014-11" db="EMBL/GenBank/DDBJ databases">
        <title>Tamlana sedimentorum sp. nov., isolated from shallow sand sediments of the Sea of Japan.</title>
        <authorList>
            <person name="Romanenko L.A."/>
        </authorList>
    </citation>
    <scope>NUCLEOTIDE SEQUENCE [LARGE SCALE GENOMIC DNA]</scope>
    <source>
        <strain evidence="2 3">JCM 19808</strain>
    </source>
</reference>